<dbReference type="RefSeq" id="WP_154545727.1">
    <property type="nucleotide sequence ID" value="NZ_VULO01000010.1"/>
</dbReference>
<dbReference type="SUPFAM" id="SSF64376">
    <property type="entry name" value="YlxR-like"/>
    <property type="match status" value="1"/>
</dbReference>
<organism evidence="3 4">
    <name type="scientific">Scrofimicrobium canadense</name>
    <dbReference type="NCBI Taxonomy" id="2652290"/>
    <lineage>
        <taxon>Bacteria</taxon>
        <taxon>Bacillati</taxon>
        <taxon>Actinomycetota</taxon>
        <taxon>Actinomycetes</taxon>
        <taxon>Actinomycetales</taxon>
        <taxon>Actinomycetaceae</taxon>
        <taxon>Scrofimicrobium</taxon>
    </lineage>
</organism>
<dbReference type="Proteomes" id="UP000470875">
    <property type="component" value="Unassembled WGS sequence"/>
</dbReference>
<comment type="caution">
    <text evidence="3">The sequence shown here is derived from an EMBL/GenBank/DDBJ whole genome shotgun (WGS) entry which is preliminary data.</text>
</comment>
<dbReference type="InterPro" id="IPR035931">
    <property type="entry name" value="YlxR-like_sf"/>
</dbReference>
<evidence type="ECO:0000313" key="3">
    <source>
        <dbReference type="EMBL" id="MSS84895.1"/>
    </source>
</evidence>
<evidence type="ECO:0000256" key="1">
    <source>
        <dbReference type="SAM" id="MobiDB-lite"/>
    </source>
</evidence>
<reference evidence="3 4" key="1">
    <citation type="submission" date="2019-08" db="EMBL/GenBank/DDBJ databases">
        <title>In-depth cultivation of the pig gut microbiome towards novel bacterial diversity and tailored functional studies.</title>
        <authorList>
            <person name="Wylensek D."/>
            <person name="Hitch T.C.A."/>
            <person name="Clavel T."/>
        </authorList>
    </citation>
    <scope>NUCLEOTIDE SEQUENCE [LARGE SCALE GENOMIC DNA]</scope>
    <source>
        <strain evidence="3 4">WB03_NA08</strain>
    </source>
</reference>
<gene>
    <name evidence="3" type="ORF">FYJ24_08980</name>
</gene>
<dbReference type="EMBL" id="VULO01000010">
    <property type="protein sequence ID" value="MSS84895.1"/>
    <property type="molecule type" value="Genomic_DNA"/>
</dbReference>
<dbReference type="Pfam" id="PF04296">
    <property type="entry name" value="YlxR"/>
    <property type="match status" value="1"/>
</dbReference>
<protein>
    <submittedName>
        <fullName evidence="3">YlxR family protein</fullName>
    </submittedName>
</protein>
<dbReference type="PANTHER" id="PTHR34215">
    <property type="entry name" value="BLL0784 PROTEIN"/>
    <property type="match status" value="1"/>
</dbReference>
<accession>A0A6N7W6J2</accession>
<dbReference type="AlphaFoldDB" id="A0A6N7W6J2"/>
<evidence type="ECO:0000259" key="2">
    <source>
        <dbReference type="Pfam" id="PF04296"/>
    </source>
</evidence>
<dbReference type="InterPro" id="IPR007393">
    <property type="entry name" value="YlxR_dom"/>
</dbReference>
<feature type="domain" description="YlxR" evidence="2">
    <location>
        <begin position="4"/>
        <end position="70"/>
    </location>
</feature>
<feature type="region of interest" description="Disordered" evidence="1">
    <location>
        <begin position="61"/>
        <end position="103"/>
    </location>
</feature>
<proteinExistence type="predicted"/>
<dbReference type="Gene3D" id="3.30.1230.10">
    <property type="entry name" value="YlxR-like"/>
    <property type="match status" value="1"/>
</dbReference>
<dbReference type="InterPro" id="IPR037465">
    <property type="entry name" value="YlxR"/>
</dbReference>
<evidence type="ECO:0000313" key="4">
    <source>
        <dbReference type="Proteomes" id="UP000470875"/>
    </source>
</evidence>
<dbReference type="PANTHER" id="PTHR34215:SF1">
    <property type="entry name" value="YLXR DOMAIN-CONTAINING PROTEIN"/>
    <property type="match status" value="1"/>
</dbReference>
<keyword evidence="4" id="KW-1185">Reference proteome</keyword>
<sequence length="103" mass="11338">MSIRTCVGCGQRASREQLFRLVLAETGRLVVDYQTSLHGRGAWLHPDPSCLRGMVKSPGRLNRTLRADGPIDTGTLQLEEVETGPRPRKSGLEADGHPMSTQR</sequence>
<name>A0A6N7W6J2_9ACTO</name>